<feature type="compositionally biased region" description="Acidic residues" evidence="1">
    <location>
        <begin position="250"/>
        <end position="266"/>
    </location>
</feature>
<feature type="region of interest" description="Disordered" evidence="1">
    <location>
        <begin position="250"/>
        <end position="273"/>
    </location>
</feature>
<evidence type="ECO:0000259" key="2">
    <source>
        <dbReference type="Pfam" id="PF13699"/>
    </source>
</evidence>
<organism evidence="3 4">
    <name type="scientific">Chitinophaga ginsengisegetis</name>
    <dbReference type="NCBI Taxonomy" id="393003"/>
    <lineage>
        <taxon>Bacteria</taxon>
        <taxon>Pseudomonadati</taxon>
        <taxon>Bacteroidota</taxon>
        <taxon>Chitinophagia</taxon>
        <taxon>Chitinophagales</taxon>
        <taxon>Chitinophagaceae</taxon>
        <taxon>Chitinophaga</taxon>
    </lineage>
</organism>
<evidence type="ECO:0000256" key="1">
    <source>
        <dbReference type="SAM" id="MobiDB-lite"/>
    </source>
</evidence>
<feature type="region of interest" description="Disordered" evidence="1">
    <location>
        <begin position="21"/>
        <end position="65"/>
    </location>
</feature>
<dbReference type="RefSeq" id="WP_079473093.1">
    <property type="nucleotide sequence ID" value="NZ_FUZZ01000005.1"/>
</dbReference>
<proteinExistence type="predicted"/>
<dbReference type="Pfam" id="PF13699">
    <property type="entry name" value="eCIS_core"/>
    <property type="match status" value="1"/>
</dbReference>
<dbReference type="Proteomes" id="UP000190166">
    <property type="component" value="Unassembled WGS sequence"/>
</dbReference>
<dbReference type="InterPro" id="IPR025295">
    <property type="entry name" value="eCIS_core_dom"/>
</dbReference>
<dbReference type="STRING" id="393003.SAMN05660461_5855"/>
<feature type="region of interest" description="Disordered" evidence="1">
    <location>
        <begin position="288"/>
        <end position="308"/>
    </location>
</feature>
<accession>A0A1T5PBA2</accession>
<feature type="region of interest" description="Disordered" evidence="1">
    <location>
        <begin position="448"/>
        <end position="474"/>
    </location>
</feature>
<gene>
    <name evidence="3" type="ORF">SAMN05660461_5855</name>
</gene>
<evidence type="ECO:0000313" key="3">
    <source>
        <dbReference type="EMBL" id="SKD09956.1"/>
    </source>
</evidence>
<dbReference type="EMBL" id="FUZZ01000005">
    <property type="protein sequence ID" value="SKD09956.1"/>
    <property type="molecule type" value="Genomic_DNA"/>
</dbReference>
<evidence type="ECO:0000313" key="4">
    <source>
        <dbReference type="Proteomes" id="UP000190166"/>
    </source>
</evidence>
<sequence length="556" mass="61957">MSHENQYSGVIHSPSSAAAYNHSISGISKPAVQPVQRASDEKDHEEDPLQMRNGPKPFQLKSNNTGLPDNLKSGIENLSGYSMDDVNVHYNSGKPSQLQAHAFAQGTDIHLASGQEKHLPHEAWHVVQQKQGRVTPTMQLKGKVNINNDSGLEKEADEMGQKAVQLSKDPATGPYKGFKQQTAASVVPTAQLMQINGVDLTESSKLADLKLAIGWSPHLGITKPLKDNEKTELLRLIRLLKSDDSSVSDIVEDLEKESSEEEEDGGYGEGFGDEAGFGEEDFKGVQSFSLPEVSQQPKRRQTPEDFGWENFPETYKGLKKLGVHETDFANLESLVAKGPAVEKVDSANHIGKGRGFYVTPVGKKKLATVVDGIVYGDSFVAIYIKSNIGAVRSPNEESNHTEILDKEHGNELCYYIMSGGGEIVIPERCFPYVKAVSVLEQLHQIREEKKKKTGKKEKEKEVDEDHGRGEHEVGLNPDHQLALAIYNDEVDFVRRLNKLSDDYNSATSVSVKKRIRQRWMFLEARLFNRWQTNGRQYTLWLDVRPIGTHTDFPPHP</sequence>
<protein>
    <recommendedName>
        <fullName evidence="2">eCIS core domain-containing protein</fullName>
    </recommendedName>
</protein>
<keyword evidence="4" id="KW-1185">Reference proteome</keyword>
<feature type="domain" description="eCIS core" evidence="2">
    <location>
        <begin position="67"/>
        <end position="132"/>
    </location>
</feature>
<feature type="compositionally biased region" description="Basic and acidic residues" evidence="1">
    <location>
        <begin position="38"/>
        <end position="49"/>
    </location>
</feature>
<reference evidence="3 4" key="1">
    <citation type="submission" date="2017-02" db="EMBL/GenBank/DDBJ databases">
        <authorList>
            <person name="Peterson S.W."/>
        </authorList>
    </citation>
    <scope>NUCLEOTIDE SEQUENCE [LARGE SCALE GENOMIC DNA]</scope>
    <source>
        <strain evidence="3 4">DSM 18108</strain>
    </source>
</reference>
<dbReference type="AlphaFoldDB" id="A0A1T5PBA2"/>
<feature type="compositionally biased region" description="Basic and acidic residues" evidence="1">
    <location>
        <begin position="448"/>
        <end position="473"/>
    </location>
</feature>
<name>A0A1T5PBA2_9BACT</name>